<reference evidence="1 2" key="1">
    <citation type="submission" date="2018-01" db="EMBL/GenBank/DDBJ databases">
        <title>Whole genome sequencing of Histamine producing bacteria.</title>
        <authorList>
            <person name="Butler K."/>
        </authorList>
    </citation>
    <scope>NUCLEOTIDE SEQUENCE [LARGE SCALE GENOMIC DNA]</scope>
    <source>
        <strain evidence="1 2">FS-7.2</strain>
    </source>
</reference>
<sequence>MPVINSRKELISALRELDSEFDNLSFDEYIEQMCSSKPQNEKLLKTIFNFDIFCSDSDEFTVFCDTKDERNEIVKKITELGFRHFFTFDIKHAETPNHSIGIRCSNEDVKISHSHNAPCAIQFKNEIRQRLGDEKIHLKYLRSEFNNLAYYVGTREEAKKLEEAIQSYINTNPPAPRKIQDHIKHRYAVDVTERHTDEFVVEIKSIFSLKFGTSAQPPSCTTEPK</sequence>
<dbReference type="Proteomes" id="UP000241426">
    <property type="component" value="Unassembled WGS sequence"/>
</dbReference>
<organism evidence="1 2">
    <name type="scientific">Photobacterium kishitanii</name>
    <dbReference type="NCBI Taxonomy" id="318456"/>
    <lineage>
        <taxon>Bacteria</taxon>
        <taxon>Pseudomonadati</taxon>
        <taxon>Pseudomonadota</taxon>
        <taxon>Gammaproteobacteria</taxon>
        <taxon>Vibrionales</taxon>
        <taxon>Vibrionaceae</taxon>
        <taxon>Photobacterium</taxon>
    </lineage>
</organism>
<accession>A0A2T3KKY5</accession>
<evidence type="ECO:0000313" key="2">
    <source>
        <dbReference type="Proteomes" id="UP000241426"/>
    </source>
</evidence>
<dbReference type="AlphaFoldDB" id="A0A2T3KKY5"/>
<dbReference type="EMBL" id="PYNF01000003">
    <property type="protein sequence ID" value="PSV00319.1"/>
    <property type="molecule type" value="Genomic_DNA"/>
</dbReference>
<protein>
    <submittedName>
        <fullName evidence="1">Uncharacterized protein</fullName>
    </submittedName>
</protein>
<evidence type="ECO:0000313" key="1">
    <source>
        <dbReference type="EMBL" id="PSV00319.1"/>
    </source>
</evidence>
<gene>
    <name evidence="1" type="ORF">C9J27_04125</name>
</gene>
<comment type="caution">
    <text evidence="1">The sequence shown here is derived from an EMBL/GenBank/DDBJ whole genome shotgun (WGS) entry which is preliminary data.</text>
</comment>
<name>A0A2T3KKY5_9GAMM</name>
<dbReference type="RefSeq" id="WP_107288949.1">
    <property type="nucleotide sequence ID" value="NZ_PYNF01000003.1"/>
</dbReference>
<proteinExistence type="predicted"/>